<accession>A0A0A9BNC0</accession>
<reference evidence="1" key="1">
    <citation type="submission" date="2014-09" db="EMBL/GenBank/DDBJ databases">
        <authorList>
            <person name="Magalhaes I.L.F."/>
            <person name="Oliveira U."/>
            <person name="Santos F.R."/>
            <person name="Vidigal T.H.D.A."/>
            <person name="Brescovit A.D."/>
            <person name="Santos A.J."/>
        </authorList>
    </citation>
    <scope>NUCLEOTIDE SEQUENCE</scope>
    <source>
        <tissue evidence="1">Shoot tissue taken approximately 20 cm above the soil surface</tissue>
    </source>
</reference>
<sequence length="39" mass="4479">MFPFCGSCWLFNLFGADNLILQSDLQTQNFSGRSFRTDT</sequence>
<evidence type="ECO:0000313" key="1">
    <source>
        <dbReference type="EMBL" id="JAD62720.1"/>
    </source>
</evidence>
<name>A0A0A9BNC0_ARUDO</name>
<proteinExistence type="predicted"/>
<dbReference type="EMBL" id="GBRH01235175">
    <property type="protein sequence ID" value="JAD62720.1"/>
    <property type="molecule type" value="Transcribed_RNA"/>
</dbReference>
<organism evidence="1">
    <name type="scientific">Arundo donax</name>
    <name type="common">Giant reed</name>
    <name type="synonym">Donax arundinaceus</name>
    <dbReference type="NCBI Taxonomy" id="35708"/>
    <lineage>
        <taxon>Eukaryota</taxon>
        <taxon>Viridiplantae</taxon>
        <taxon>Streptophyta</taxon>
        <taxon>Embryophyta</taxon>
        <taxon>Tracheophyta</taxon>
        <taxon>Spermatophyta</taxon>
        <taxon>Magnoliopsida</taxon>
        <taxon>Liliopsida</taxon>
        <taxon>Poales</taxon>
        <taxon>Poaceae</taxon>
        <taxon>PACMAD clade</taxon>
        <taxon>Arundinoideae</taxon>
        <taxon>Arundineae</taxon>
        <taxon>Arundo</taxon>
    </lineage>
</organism>
<reference evidence="1" key="2">
    <citation type="journal article" date="2015" name="Data Brief">
        <title>Shoot transcriptome of the giant reed, Arundo donax.</title>
        <authorList>
            <person name="Barrero R.A."/>
            <person name="Guerrero F.D."/>
            <person name="Moolhuijzen P."/>
            <person name="Goolsby J.A."/>
            <person name="Tidwell J."/>
            <person name="Bellgard S.E."/>
            <person name="Bellgard M.I."/>
        </authorList>
    </citation>
    <scope>NUCLEOTIDE SEQUENCE</scope>
    <source>
        <tissue evidence="1">Shoot tissue taken approximately 20 cm above the soil surface</tissue>
    </source>
</reference>
<dbReference type="AlphaFoldDB" id="A0A0A9BNC0"/>
<protein>
    <submittedName>
        <fullName evidence="1">Uncharacterized protein</fullName>
    </submittedName>
</protein>